<reference evidence="1 2" key="1">
    <citation type="submission" date="2020-08" db="EMBL/GenBank/DDBJ databases">
        <title>Genomic Encyclopedia of Type Strains, Phase IV (KMG-V): Genome sequencing to study the core and pangenomes of soil and plant-associated prokaryotes.</title>
        <authorList>
            <person name="Whitman W."/>
        </authorList>
    </citation>
    <scope>NUCLEOTIDE SEQUENCE [LARGE SCALE GENOMIC DNA]</scope>
    <source>
        <strain evidence="1 2">SEMIA 492</strain>
    </source>
</reference>
<organism evidence="1 2">
    <name type="scientific">Rhizobium leucaenae</name>
    <dbReference type="NCBI Taxonomy" id="29450"/>
    <lineage>
        <taxon>Bacteria</taxon>
        <taxon>Pseudomonadati</taxon>
        <taxon>Pseudomonadota</taxon>
        <taxon>Alphaproteobacteria</taxon>
        <taxon>Hyphomicrobiales</taxon>
        <taxon>Rhizobiaceae</taxon>
        <taxon>Rhizobium/Agrobacterium group</taxon>
        <taxon>Rhizobium</taxon>
    </lineage>
</organism>
<dbReference type="Proteomes" id="UP000543836">
    <property type="component" value="Unassembled WGS sequence"/>
</dbReference>
<comment type="caution">
    <text evidence="1">The sequence shown here is derived from an EMBL/GenBank/DDBJ whole genome shotgun (WGS) entry which is preliminary data.</text>
</comment>
<gene>
    <name evidence="1" type="ORF">GGE60_003336</name>
</gene>
<dbReference type="AlphaFoldDB" id="A0A7W6ZW02"/>
<accession>A0A7W6ZW02</accession>
<sequence>MMPSRPRLILLIMVALALALGALLFAVPHSGKDQIENPAPHAPDQTPQ</sequence>
<dbReference type="EMBL" id="JACIIG010000007">
    <property type="protein sequence ID" value="MBB4569217.1"/>
    <property type="molecule type" value="Genomic_DNA"/>
</dbReference>
<evidence type="ECO:0000313" key="1">
    <source>
        <dbReference type="EMBL" id="MBB4569217.1"/>
    </source>
</evidence>
<evidence type="ECO:0000313" key="2">
    <source>
        <dbReference type="Proteomes" id="UP000543836"/>
    </source>
</evidence>
<proteinExistence type="predicted"/>
<name>A0A7W6ZW02_9HYPH</name>
<protein>
    <submittedName>
        <fullName evidence="1">Uncharacterized protein</fullName>
    </submittedName>
</protein>
<keyword evidence="2" id="KW-1185">Reference proteome</keyword>